<proteinExistence type="inferred from homology"/>
<dbReference type="GO" id="GO:0043190">
    <property type="term" value="C:ATP-binding cassette (ABC) transporter complex"/>
    <property type="evidence" value="ECO:0007669"/>
    <property type="project" value="InterPro"/>
</dbReference>
<dbReference type="AlphaFoldDB" id="A0A895YPS5"/>
<dbReference type="RefSeq" id="WP_239678971.1">
    <property type="nucleotide sequence ID" value="NZ_CP070499.1"/>
</dbReference>
<feature type="transmembrane region" description="Helical" evidence="6">
    <location>
        <begin position="221"/>
        <end position="243"/>
    </location>
</feature>
<keyword evidence="6" id="KW-0813">Transport</keyword>
<evidence type="ECO:0000256" key="2">
    <source>
        <dbReference type="ARBA" id="ARBA00022692"/>
    </source>
</evidence>
<feature type="transmembrane region" description="Helical" evidence="6">
    <location>
        <begin position="135"/>
        <end position="161"/>
    </location>
</feature>
<evidence type="ECO:0000256" key="3">
    <source>
        <dbReference type="ARBA" id="ARBA00022989"/>
    </source>
</evidence>
<dbReference type="PRINTS" id="PR00164">
    <property type="entry name" value="ABC2TRNSPORT"/>
</dbReference>
<dbReference type="GO" id="GO:0046677">
    <property type="term" value="P:response to antibiotic"/>
    <property type="evidence" value="ECO:0007669"/>
    <property type="project" value="UniProtKB-KW"/>
</dbReference>
<sequence>MPHQAVVASMRVHLVNTLARPIFQVMLLIQPITMVLLTYYVYGRVDGAGAFYVVLGSGMAGMWVATAFSSAGDLGRERRYGTILPVLLADASLWLVSAGRAMGALVLSLIPIVISSVAAVLLFGVPLPGDLSVPWVLVGIAVYGLACHSFGLLLGTLFLLSRRTTVLQNFLEWPLLVASGVLFPVTALPAGAQGATAVVPMRWAAQATEQAFTTGTLDLRALGLALSSAGIALAAAVVLFRVIERRVRVTASLELA</sequence>
<evidence type="ECO:0000256" key="6">
    <source>
        <dbReference type="RuleBase" id="RU361157"/>
    </source>
</evidence>
<evidence type="ECO:0000259" key="7">
    <source>
        <dbReference type="PROSITE" id="PS51012"/>
    </source>
</evidence>
<keyword evidence="3 6" id="KW-1133">Transmembrane helix</keyword>
<dbReference type="InterPro" id="IPR051784">
    <property type="entry name" value="Nod_factor_ABC_transporter"/>
</dbReference>
<gene>
    <name evidence="8" type="ORF">JQS43_10905</name>
</gene>
<evidence type="ECO:0000256" key="1">
    <source>
        <dbReference type="ARBA" id="ARBA00004141"/>
    </source>
</evidence>
<keyword evidence="5" id="KW-0046">Antibiotic resistance</keyword>
<dbReference type="Proteomes" id="UP000662857">
    <property type="component" value="Chromosome"/>
</dbReference>
<dbReference type="KEGG" id="nhy:JQS43_10905"/>
<dbReference type="PANTHER" id="PTHR43229:SF6">
    <property type="entry name" value="ABC-TYPE MULTIDRUG TRANSPORT SYSTEM, PERMEASE COMPONENT"/>
    <property type="match status" value="1"/>
</dbReference>
<keyword evidence="4 6" id="KW-0472">Membrane</keyword>
<organism evidence="8 9">
    <name type="scientific">Natronosporangium hydrolyticum</name>
    <dbReference type="NCBI Taxonomy" id="2811111"/>
    <lineage>
        <taxon>Bacteria</taxon>
        <taxon>Bacillati</taxon>
        <taxon>Actinomycetota</taxon>
        <taxon>Actinomycetes</taxon>
        <taxon>Micromonosporales</taxon>
        <taxon>Micromonosporaceae</taxon>
        <taxon>Natronosporangium</taxon>
    </lineage>
</organism>
<name>A0A895YPS5_9ACTN</name>
<protein>
    <recommendedName>
        <fullName evidence="6">Transport permease protein</fullName>
    </recommendedName>
</protein>
<dbReference type="PANTHER" id="PTHR43229">
    <property type="entry name" value="NODULATION PROTEIN J"/>
    <property type="match status" value="1"/>
</dbReference>
<evidence type="ECO:0000313" key="8">
    <source>
        <dbReference type="EMBL" id="QSB16736.1"/>
    </source>
</evidence>
<dbReference type="EMBL" id="CP070499">
    <property type="protein sequence ID" value="QSB16736.1"/>
    <property type="molecule type" value="Genomic_DNA"/>
</dbReference>
<dbReference type="GO" id="GO:0140359">
    <property type="term" value="F:ABC-type transporter activity"/>
    <property type="evidence" value="ECO:0007669"/>
    <property type="project" value="InterPro"/>
</dbReference>
<dbReference type="InterPro" id="IPR047817">
    <property type="entry name" value="ABC2_TM_bact-type"/>
</dbReference>
<feature type="domain" description="ABC transmembrane type-2" evidence="7">
    <location>
        <begin position="12"/>
        <end position="243"/>
    </location>
</feature>
<accession>A0A895YPS5</accession>
<feature type="transmembrane region" description="Helical" evidence="6">
    <location>
        <begin position="80"/>
        <end position="97"/>
    </location>
</feature>
<reference evidence="8" key="1">
    <citation type="submission" date="2021-02" db="EMBL/GenBank/DDBJ databases">
        <title>Natrosporangium hydrolyticum gen. nov., sp. nov, a haloalkaliphilic actinobacterium from a soda solonchak soil.</title>
        <authorList>
            <person name="Sorokin D.Y."/>
            <person name="Khijniak T.V."/>
            <person name="Zakharycheva A.P."/>
            <person name="Boueva O.V."/>
            <person name="Ariskina E.V."/>
            <person name="Hahnke R.L."/>
            <person name="Bunk B."/>
            <person name="Sproer C."/>
            <person name="Schumann P."/>
            <person name="Evtushenko L.I."/>
            <person name="Kublanov I.V."/>
        </authorList>
    </citation>
    <scope>NUCLEOTIDE SEQUENCE</scope>
    <source>
        <strain evidence="8">DSM 106523</strain>
    </source>
</reference>
<feature type="transmembrane region" description="Helical" evidence="6">
    <location>
        <begin position="49"/>
        <end position="68"/>
    </location>
</feature>
<evidence type="ECO:0000313" key="9">
    <source>
        <dbReference type="Proteomes" id="UP000662857"/>
    </source>
</evidence>
<dbReference type="InterPro" id="IPR013525">
    <property type="entry name" value="ABC2_TM"/>
</dbReference>
<feature type="transmembrane region" description="Helical" evidence="6">
    <location>
        <begin position="173"/>
        <end position="192"/>
    </location>
</feature>
<dbReference type="InterPro" id="IPR000412">
    <property type="entry name" value="ABC_2_transport"/>
</dbReference>
<keyword evidence="6" id="KW-1003">Cell membrane</keyword>
<keyword evidence="9" id="KW-1185">Reference proteome</keyword>
<dbReference type="PROSITE" id="PS51012">
    <property type="entry name" value="ABC_TM2"/>
    <property type="match status" value="1"/>
</dbReference>
<keyword evidence="2 6" id="KW-0812">Transmembrane</keyword>
<evidence type="ECO:0000256" key="4">
    <source>
        <dbReference type="ARBA" id="ARBA00023136"/>
    </source>
</evidence>
<comment type="subcellular location">
    <subcellularLocation>
        <location evidence="6">Cell membrane</location>
        <topology evidence="6">Multi-pass membrane protein</topology>
    </subcellularLocation>
    <subcellularLocation>
        <location evidence="1">Membrane</location>
        <topology evidence="1">Multi-pass membrane protein</topology>
    </subcellularLocation>
</comment>
<dbReference type="Pfam" id="PF01061">
    <property type="entry name" value="ABC2_membrane"/>
    <property type="match status" value="1"/>
</dbReference>
<evidence type="ECO:0000256" key="5">
    <source>
        <dbReference type="ARBA" id="ARBA00023251"/>
    </source>
</evidence>
<comment type="similarity">
    <text evidence="6">Belongs to the ABC-2 integral membrane protein family.</text>
</comment>
<feature type="transmembrane region" description="Helical" evidence="6">
    <location>
        <begin position="22"/>
        <end position="42"/>
    </location>
</feature>
<feature type="transmembrane region" description="Helical" evidence="6">
    <location>
        <begin position="104"/>
        <end position="123"/>
    </location>
</feature>